<protein>
    <submittedName>
        <fullName evidence="1">Uncharacterized protein</fullName>
    </submittedName>
</protein>
<proteinExistence type="predicted"/>
<keyword evidence="2" id="KW-1185">Reference proteome</keyword>
<gene>
    <name evidence="1" type="ORF">BGC07_17205</name>
</gene>
<dbReference type="EMBL" id="MDTU01000004">
    <property type="protein sequence ID" value="ODN41301.1"/>
    <property type="molecule type" value="Genomic_DNA"/>
</dbReference>
<dbReference type="Proteomes" id="UP000094329">
    <property type="component" value="Unassembled WGS sequence"/>
</dbReference>
<comment type="caution">
    <text evidence="1">The sequence shown here is derived from an EMBL/GenBank/DDBJ whole genome shotgun (WGS) entry which is preliminary data.</text>
</comment>
<organism evidence="1 2">
    <name type="scientific">Piscirickettsia litoralis</name>
    <dbReference type="NCBI Taxonomy" id="1891921"/>
    <lineage>
        <taxon>Bacteria</taxon>
        <taxon>Pseudomonadati</taxon>
        <taxon>Pseudomonadota</taxon>
        <taxon>Gammaproteobacteria</taxon>
        <taxon>Thiotrichales</taxon>
        <taxon>Piscirickettsiaceae</taxon>
        <taxon>Piscirickettsia</taxon>
    </lineage>
</organism>
<evidence type="ECO:0000313" key="1">
    <source>
        <dbReference type="EMBL" id="ODN41301.1"/>
    </source>
</evidence>
<reference evidence="1 2" key="1">
    <citation type="submission" date="2016-08" db="EMBL/GenBank/DDBJ databases">
        <title>Draft genome sequence of Candidatus Piscirickettsia litoralis, from seawater.</title>
        <authorList>
            <person name="Wan X."/>
            <person name="Lee A.J."/>
            <person name="Hou S."/>
            <person name="Donachie S.P."/>
        </authorList>
    </citation>
    <scope>NUCLEOTIDE SEQUENCE [LARGE SCALE GENOMIC DNA]</scope>
    <source>
        <strain evidence="1 2">Y2</strain>
    </source>
</reference>
<dbReference type="RefSeq" id="WP_069314290.1">
    <property type="nucleotide sequence ID" value="NZ_MDTU01000004.1"/>
</dbReference>
<sequence>MSEKVDPLLNKKRMKSRAEADALKVEWLRQLQSKPDNHIWSLSKLGYGEYFDEFEQFEIQEKNQKGFKMEG</sequence>
<accession>A0ABX3A0U0</accession>
<evidence type="ECO:0000313" key="2">
    <source>
        <dbReference type="Proteomes" id="UP000094329"/>
    </source>
</evidence>
<name>A0ABX3A0U0_9GAMM</name>